<keyword evidence="2" id="KW-0812">Transmembrane</keyword>
<evidence type="ECO:0000256" key="2">
    <source>
        <dbReference type="SAM" id="Phobius"/>
    </source>
</evidence>
<evidence type="ECO:0000313" key="3">
    <source>
        <dbReference type="EMBL" id="GFS49871.1"/>
    </source>
</evidence>
<gene>
    <name evidence="3" type="primary">NCL1_47773</name>
    <name evidence="3" type="ORF">NPIL_448191</name>
</gene>
<keyword evidence="4" id="KW-1185">Reference proteome</keyword>
<proteinExistence type="predicted"/>
<dbReference type="AlphaFoldDB" id="A0A8X6IKN9"/>
<name>A0A8X6IKN9_NEPPI</name>
<keyword evidence="2" id="KW-0472">Membrane</keyword>
<reference evidence="3" key="1">
    <citation type="submission" date="2020-08" db="EMBL/GenBank/DDBJ databases">
        <title>Multicomponent nature underlies the extraordinary mechanical properties of spider dragline silk.</title>
        <authorList>
            <person name="Kono N."/>
            <person name="Nakamura H."/>
            <person name="Mori M."/>
            <person name="Yoshida Y."/>
            <person name="Ohtoshi R."/>
            <person name="Malay A.D."/>
            <person name="Moran D.A.P."/>
            <person name="Tomita M."/>
            <person name="Numata K."/>
            <person name="Arakawa K."/>
        </authorList>
    </citation>
    <scope>NUCLEOTIDE SEQUENCE</scope>
</reference>
<dbReference type="Proteomes" id="UP000887013">
    <property type="component" value="Unassembled WGS sequence"/>
</dbReference>
<comment type="caution">
    <text evidence="3">The sequence shown here is derived from an EMBL/GenBank/DDBJ whole genome shotgun (WGS) entry which is preliminary data.</text>
</comment>
<feature type="region of interest" description="Disordered" evidence="1">
    <location>
        <begin position="233"/>
        <end position="258"/>
    </location>
</feature>
<evidence type="ECO:0000256" key="1">
    <source>
        <dbReference type="SAM" id="MobiDB-lite"/>
    </source>
</evidence>
<evidence type="ECO:0000313" key="4">
    <source>
        <dbReference type="Proteomes" id="UP000887013"/>
    </source>
</evidence>
<keyword evidence="2" id="KW-1133">Transmembrane helix</keyword>
<feature type="transmembrane region" description="Helical" evidence="2">
    <location>
        <begin position="97"/>
        <end position="120"/>
    </location>
</feature>
<sequence>MIPTLDISCKNFLWVLYMEGMDLNWREKKDYKPKGPLTKTLLDKLRKVFAVQEIVIKDTWSEHIHDNLTFTPEQYVWHLSLMCCSAKRIVSDIYDRFLIVISIVTCIAELTFVATGRNFYKLTPQILSVFFENVLRKNFDKRGGWKRLEKHIVSRKYLECYDDLVASNFDPDEELRLKIRKIFLITSPSISFPISENEREVTRHYTDHLTRKVMRSIEPSLLMQLSFSKLNKEPPVPTQAEGLDPSKKNIGSSELQDKNTKNSFETDLRVCIKGINKMEEKLRDLISIFELLDTN</sequence>
<accession>A0A8X6IKN9</accession>
<organism evidence="3 4">
    <name type="scientific">Nephila pilipes</name>
    <name type="common">Giant wood spider</name>
    <name type="synonym">Nephila maculata</name>
    <dbReference type="NCBI Taxonomy" id="299642"/>
    <lineage>
        <taxon>Eukaryota</taxon>
        <taxon>Metazoa</taxon>
        <taxon>Ecdysozoa</taxon>
        <taxon>Arthropoda</taxon>
        <taxon>Chelicerata</taxon>
        <taxon>Arachnida</taxon>
        <taxon>Araneae</taxon>
        <taxon>Araneomorphae</taxon>
        <taxon>Entelegynae</taxon>
        <taxon>Araneoidea</taxon>
        <taxon>Nephilidae</taxon>
        <taxon>Nephila</taxon>
    </lineage>
</organism>
<dbReference type="OrthoDB" id="6421076at2759"/>
<dbReference type="EMBL" id="BMAW01045415">
    <property type="protein sequence ID" value="GFS49871.1"/>
    <property type="molecule type" value="Genomic_DNA"/>
</dbReference>
<protein>
    <submittedName>
        <fullName evidence="3">Uncharacterized protein</fullName>
    </submittedName>
</protein>